<name>A0ACD5ZEJ6_AVESA</name>
<organism evidence="1 2">
    <name type="scientific">Avena sativa</name>
    <name type="common">Oat</name>
    <dbReference type="NCBI Taxonomy" id="4498"/>
    <lineage>
        <taxon>Eukaryota</taxon>
        <taxon>Viridiplantae</taxon>
        <taxon>Streptophyta</taxon>
        <taxon>Embryophyta</taxon>
        <taxon>Tracheophyta</taxon>
        <taxon>Spermatophyta</taxon>
        <taxon>Magnoliopsida</taxon>
        <taxon>Liliopsida</taxon>
        <taxon>Poales</taxon>
        <taxon>Poaceae</taxon>
        <taxon>BOP clade</taxon>
        <taxon>Pooideae</taxon>
        <taxon>Poodae</taxon>
        <taxon>Poeae</taxon>
        <taxon>Poeae Chloroplast Group 1 (Aveneae type)</taxon>
        <taxon>Aveninae</taxon>
        <taxon>Avena</taxon>
    </lineage>
</organism>
<protein>
    <submittedName>
        <fullName evidence="1">Uncharacterized protein</fullName>
    </submittedName>
</protein>
<proteinExistence type="predicted"/>
<reference evidence="1" key="2">
    <citation type="submission" date="2025-09" db="UniProtKB">
        <authorList>
            <consortium name="EnsemblPlants"/>
        </authorList>
    </citation>
    <scope>IDENTIFICATION</scope>
</reference>
<evidence type="ECO:0000313" key="1">
    <source>
        <dbReference type="EnsemblPlants" id="AVESA.00010b.r2.6DG1175890.1.CDS"/>
    </source>
</evidence>
<evidence type="ECO:0000313" key="2">
    <source>
        <dbReference type="Proteomes" id="UP001732700"/>
    </source>
</evidence>
<accession>A0ACD5ZEJ6</accession>
<reference evidence="1" key="1">
    <citation type="submission" date="2021-05" db="EMBL/GenBank/DDBJ databases">
        <authorList>
            <person name="Scholz U."/>
            <person name="Mascher M."/>
            <person name="Fiebig A."/>
        </authorList>
    </citation>
    <scope>NUCLEOTIDE SEQUENCE [LARGE SCALE GENOMIC DNA]</scope>
</reference>
<keyword evidence="2" id="KW-1185">Reference proteome</keyword>
<sequence length="398" mass="45319">MPRMVAAGGRPEKACSWKTLCDLQVCISEPVRIIHYYTLDVVRRLFYNRGMARGRESARGTERETANTADQRTGEKVSPSTNCDDYNQQWADDDYRGDGNSHADDDDLHGSDNDEFTSYEDYDDDAEVDLGPPPSFAITYDGDSPNLDMAYCFSRYLVELLSVRPRFPFDGTFGCFNGRSAYYSAYYYSRKGQHNLDSQGNLILRAQGGAIEDFFQIRVEIPEDDNKIEDANFVFRVDPYACNQVITRTIPTARGREIDVAFVALYCAIQANVFINLDLIGCGYSSTGGTIYYVYGEVTAHHQLYDDKNVMLFFREEEDKAKVIDGKLPQLRTWAAVPVYLDPLLIIKVRLHVSTNPEHDRDGHTILFEGDLTFDRDQYEKSICNVHHGEVKVQISYE</sequence>
<dbReference type="EnsemblPlants" id="AVESA.00010b.r2.6DG1175890.1">
    <property type="protein sequence ID" value="AVESA.00010b.r2.6DG1175890.1.CDS"/>
    <property type="gene ID" value="AVESA.00010b.r2.6DG1175890"/>
</dbReference>
<dbReference type="Proteomes" id="UP001732700">
    <property type="component" value="Chromosome 6D"/>
</dbReference>